<organism evidence="2 3">
    <name type="scientific">Jiangella rhizosphaerae</name>
    <dbReference type="NCBI Taxonomy" id="2293569"/>
    <lineage>
        <taxon>Bacteria</taxon>
        <taxon>Bacillati</taxon>
        <taxon>Actinomycetota</taxon>
        <taxon>Actinomycetes</taxon>
        <taxon>Jiangellales</taxon>
        <taxon>Jiangellaceae</taxon>
        <taxon>Jiangella</taxon>
    </lineage>
</organism>
<evidence type="ECO:0000313" key="3">
    <source>
        <dbReference type="Proteomes" id="UP000284057"/>
    </source>
</evidence>
<feature type="domain" description="ATPase BadF/BadG/BcrA/BcrD type" evidence="1">
    <location>
        <begin position="7"/>
        <end position="294"/>
    </location>
</feature>
<proteinExistence type="predicted"/>
<evidence type="ECO:0000259" key="1">
    <source>
        <dbReference type="Pfam" id="PF01869"/>
    </source>
</evidence>
<dbReference type="Pfam" id="PF01869">
    <property type="entry name" value="BcrAD_BadFG"/>
    <property type="match status" value="1"/>
</dbReference>
<gene>
    <name evidence="2" type="ORF">DY240_16115</name>
</gene>
<dbReference type="InterPro" id="IPR043129">
    <property type="entry name" value="ATPase_NBD"/>
</dbReference>
<dbReference type="EMBL" id="QUAL01000154">
    <property type="protein sequence ID" value="RIQ21072.1"/>
    <property type="molecule type" value="Genomic_DNA"/>
</dbReference>
<evidence type="ECO:0000313" key="2">
    <source>
        <dbReference type="EMBL" id="RIQ21072.1"/>
    </source>
</evidence>
<comment type="caution">
    <text evidence="2">The sequence shown here is derived from an EMBL/GenBank/DDBJ whole genome shotgun (WGS) entry which is preliminary data.</text>
</comment>
<dbReference type="CDD" id="cd24007">
    <property type="entry name" value="ASKHA_NBD_eukNAGK-like"/>
    <property type="match status" value="1"/>
</dbReference>
<dbReference type="InterPro" id="IPR002731">
    <property type="entry name" value="ATPase_BadF"/>
</dbReference>
<dbReference type="PANTHER" id="PTHR43190">
    <property type="entry name" value="N-ACETYL-D-GLUCOSAMINE KINASE"/>
    <property type="match status" value="1"/>
</dbReference>
<sequence>MSLELAVDGGQTNLRMALVRDGAVAEIAHAGGFAYSGRTDLLDSVAEAVTEAYDALGAPAGIERICLGLTAAPLQPERRLRLAERISDRLGGTEVWLGPDMVTAHAGALGGAAGVVTTAGTGVVCLGIAADGSAHQADGHGYLLGDSGSGFAVGRAALRAVMAERDGRGPATALTGAAREAFGDLAGLSQRIYTSPAPVRIVASCTPWVAAVARAGDPVARDIWAGAVDDLVATTASVLARAFPDGGSDVPLSYTGGLFTIDDLVRRPFVDAVRARFPQVRVQEPLGPPLDGAVRLLADGLGPYTPLMLTAGSDAHV</sequence>
<dbReference type="Gene3D" id="3.30.420.40">
    <property type="match status" value="2"/>
</dbReference>
<accession>A0A418KPM5</accession>
<dbReference type="OrthoDB" id="8701357at2"/>
<dbReference type="InterPro" id="IPR052519">
    <property type="entry name" value="Euk-type_GlcNAc_Kinase"/>
</dbReference>
<reference evidence="2 3" key="1">
    <citation type="submission" date="2018-09" db="EMBL/GenBank/DDBJ databases">
        <title>Isolation, diversity and antifungal activity of actinobacteria from wheat.</title>
        <authorList>
            <person name="Han C."/>
        </authorList>
    </citation>
    <scope>NUCLEOTIDE SEQUENCE [LARGE SCALE GENOMIC DNA]</scope>
    <source>
        <strain evidence="2 3">NEAU-YY265</strain>
    </source>
</reference>
<keyword evidence="3" id="KW-1185">Reference proteome</keyword>
<dbReference type="SUPFAM" id="SSF53067">
    <property type="entry name" value="Actin-like ATPase domain"/>
    <property type="match status" value="2"/>
</dbReference>
<dbReference type="PANTHER" id="PTHR43190:SF3">
    <property type="entry name" value="N-ACETYL-D-GLUCOSAMINE KINASE"/>
    <property type="match status" value="1"/>
</dbReference>
<dbReference type="Proteomes" id="UP000284057">
    <property type="component" value="Unassembled WGS sequence"/>
</dbReference>
<name>A0A418KPM5_9ACTN</name>
<protein>
    <recommendedName>
        <fullName evidence="1">ATPase BadF/BadG/BcrA/BcrD type domain-containing protein</fullName>
    </recommendedName>
</protein>
<dbReference type="RefSeq" id="WP_119660866.1">
    <property type="nucleotide sequence ID" value="NZ_QUAL01000154.1"/>
</dbReference>
<dbReference type="AlphaFoldDB" id="A0A418KPM5"/>